<name>A0A558BL96_9BACT</name>
<dbReference type="RefSeq" id="WP_144852652.1">
    <property type="nucleotide sequence ID" value="NZ_VMRJ01000007.1"/>
</dbReference>
<evidence type="ECO:0000259" key="3">
    <source>
        <dbReference type="PROSITE" id="PS51464"/>
    </source>
</evidence>
<dbReference type="Pfam" id="PF22645">
    <property type="entry name" value="GKRP_SIS_N"/>
    <property type="match status" value="1"/>
</dbReference>
<dbReference type="CDD" id="cd05007">
    <property type="entry name" value="SIS_Etherase"/>
    <property type="match status" value="1"/>
</dbReference>
<dbReference type="InterPro" id="IPR005486">
    <property type="entry name" value="Glucokinase_regulatory_CS"/>
</dbReference>
<dbReference type="GO" id="GO:0016803">
    <property type="term" value="F:ether hydrolase activity"/>
    <property type="evidence" value="ECO:0007669"/>
    <property type="project" value="TreeGrafter"/>
</dbReference>
<dbReference type="PANTHER" id="PTHR10088:SF4">
    <property type="entry name" value="GLUCOKINASE REGULATORY PROTEIN"/>
    <property type="match status" value="1"/>
</dbReference>
<dbReference type="PANTHER" id="PTHR10088">
    <property type="entry name" value="GLUCOKINASE REGULATORY PROTEIN"/>
    <property type="match status" value="1"/>
</dbReference>
<dbReference type="InterPro" id="IPR040190">
    <property type="entry name" value="MURQ/GCKR"/>
</dbReference>
<keyword evidence="5" id="KW-1185">Reference proteome</keyword>
<feature type="domain" description="SIS" evidence="3">
    <location>
        <begin position="49"/>
        <end position="212"/>
    </location>
</feature>
<keyword evidence="2" id="KW-0119">Carbohydrate metabolism</keyword>
<organism evidence="4 5">
    <name type="scientific">Hymenobacter setariae</name>
    <dbReference type="NCBI Taxonomy" id="2594794"/>
    <lineage>
        <taxon>Bacteria</taxon>
        <taxon>Pseudomonadati</taxon>
        <taxon>Bacteroidota</taxon>
        <taxon>Cytophagia</taxon>
        <taxon>Cytophagales</taxon>
        <taxon>Hymenobacteraceae</taxon>
        <taxon>Hymenobacter</taxon>
    </lineage>
</organism>
<comment type="caution">
    <text evidence="4">The sequence shown here is derived from an EMBL/GenBank/DDBJ whole genome shotgun (WGS) entry which is preliminary data.</text>
</comment>
<dbReference type="Proteomes" id="UP000317624">
    <property type="component" value="Unassembled WGS sequence"/>
</dbReference>
<dbReference type="SUPFAM" id="SSF53697">
    <property type="entry name" value="SIS domain"/>
    <property type="match status" value="1"/>
</dbReference>
<dbReference type="NCBIfam" id="NF009222">
    <property type="entry name" value="PRK12570.1"/>
    <property type="match status" value="1"/>
</dbReference>
<dbReference type="OrthoDB" id="9813395at2"/>
<dbReference type="PROSITE" id="PS01272">
    <property type="entry name" value="GCKR"/>
    <property type="match status" value="1"/>
</dbReference>
<protein>
    <submittedName>
        <fullName evidence="4">N-acetylmuramic acid 6-phosphate etherase</fullName>
        <ecNumber evidence="4">4.2.1.126</ecNumber>
    </submittedName>
</protein>
<dbReference type="FunFam" id="3.40.50.10490:FF:000014">
    <property type="entry name" value="N-acetylmuramic acid 6-phosphate etherase"/>
    <property type="match status" value="1"/>
</dbReference>
<evidence type="ECO:0000256" key="2">
    <source>
        <dbReference type="ARBA" id="ARBA00023277"/>
    </source>
</evidence>
<dbReference type="GO" id="GO:0009254">
    <property type="term" value="P:peptidoglycan turnover"/>
    <property type="evidence" value="ECO:0007669"/>
    <property type="project" value="TreeGrafter"/>
</dbReference>
<evidence type="ECO:0000313" key="5">
    <source>
        <dbReference type="Proteomes" id="UP000317624"/>
    </source>
</evidence>
<dbReference type="AlphaFoldDB" id="A0A558BL96"/>
<evidence type="ECO:0000313" key="4">
    <source>
        <dbReference type="EMBL" id="TVT37263.1"/>
    </source>
</evidence>
<keyword evidence="1 4" id="KW-0456">Lyase</keyword>
<dbReference type="NCBIfam" id="NF003915">
    <property type="entry name" value="PRK05441.1"/>
    <property type="match status" value="1"/>
</dbReference>
<proteinExistence type="predicted"/>
<dbReference type="GO" id="GO:0046348">
    <property type="term" value="P:amino sugar catabolic process"/>
    <property type="evidence" value="ECO:0007669"/>
    <property type="project" value="InterPro"/>
</dbReference>
<dbReference type="EMBL" id="VMRJ01000007">
    <property type="protein sequence ID" value="TVT37263.1"/>
    <property type="molecule type" value="Genomic_DNA"/>
</dbReference>
<dbReference type="GO" id="GO:0097367">
    <property type="term" value="F:carbohydrate derivative binding"/>
    <property type="evidence" value="ECO:0007669"/>
    <property type="project" value="InterPro"/>
</dbReference>
<dbReference type="PROSITE" id="PS51464">
    <property type="entry name" value="SIS"/>
    <property type="match status" value="1"/>
</dbReference>
<dbReference type="Gene3D" id="1.10.8.1080">
    <property type="match status" value="1"/>
</dbReference>
<dbReference type="InterPro" id="IPR005488">
    <property type="entry name" value="Etherase_MurQ"/>
</dbReference>
<gene>
    <name evidence="4" type="primary">murQ</name>
    <name evidence="4" type="ORF">FNT36_22920</name>
</gene>
<dbReference type="InterPro" id="IPR046348">
    <property type="entry name" value="SIS_dom_sf"/>
</dbReference>
<reference evidence="4 5" key="1">
    <citation type="submission" date="2019-07" db="EMBL/GenBank/DDBJ databases">
        <title>Hymenobacter sp. straun FUR1 Genome sequencing and assembly.</title>
        <authorList>
            <person name="Chhetri G."/>
        </authorList>
    </citation>
    <scope>NUCLEOTIDE SEQUENCE [LARGE SCALE GENOMIC DNA]</scope>
    <source>
        <strain evidence="4 5">Fur1</strain>
    </source>
</reference>
<dbReference type="NCBIfam" id="TIGR00274">
    <property type="entry name" value="N-acetylmuramic acid 6-phosphate etherase"/>
    <property type="match status" value="1"/>
</dbReference>
<evidence type="ECO:0000256" key="1">
    <source>
        <dbReference type="ARBA" id="ARBA00023239"/>
    </source>
</evidence>
<dbReference type="EC" id="4.2.1.126" evidence="4"/>
<dbReference type="InterPro" id="IPR001347">
    <property type="entry name" value="SIS_dom"/>
</dbReference>
<dbReference type="Gene3D" id="3.40.50.10490">
    <property type="entry name" value="Glucose-6-phosphate isomerase like protein, domain 1"/>
    <property type="match status" value="1"/>
</dbReference>
<sequence>MTTETPSEYNNLETLSTAAILAGMNQLDQTVPLAVQKAIPQLEKLIEATVARLQAGGRLFYIGAGTSGRLGVVDASECPPTFGVPAGLVVGIMAGGDGAIRKAVEGAEDDANQAWIDLQQFEANEKDVLVGIAASGRTPYVIGGLQAARAAGLATGCIVCNAGSAVAAACEFPVEVVTGPEFITGSTRLKAGTGQKLALNMLTTATFIRLGRVRGNKMVDMQLSNIKLVDRGQRMLMDELGIAQPEAAELLQKHGSVRAALLAKQG</sequence>
<dbReference type="GO" id="GO:0016835">
    <property type="term" value="F:carbon-oxygen lyase activity"/>
    <property type="evidence" value="ECO:0007669"/>
    <property type="project" value="InterPro"/>
</dbReference>
<accession>A0A558BL96</accession>